<organism evidence="9 10">
    <name type="scientific">Candidatus Collierbacteria bacterium CG09_land_8_20_14_0_10_46_12</name>
    <dbReference type="NCBI Taxonomy" id="1974533"/>
    <lineage>
        <taxon>Bacteria</taxon>
        <taxon>Candidatus Collieribacteriota</taxon>
    </lineage>
</organism>
<dbReference type="CDD" id="cd00495">
    <property type="entry name" value="Ribosomal_L25_TL5_CTC"/>
    <property type="match status" value="1"/>
</dbReference>
<feature type="domain" description="Large ribosomal subunit protein bL25 L25" evidence="7">
    <location>
        <begin position="35"/>
        <end position="113"/>
    </location>
</feature>
<evidence type="ECO:0000259" key="8">
    <source>
        <dbReference type="Pfam" id="PF14693"/>
    </source>
</evidence>
<feature type="compositionally biased region" description="Basic and acidic residues" evidence="6">
    <location>
        <begin position="225"/>
        <end position="249"/>
    </location>
</feature>
<evidence type="ECO:0000256" key="5">
    <source>
        <dbReference type="HAMAP-Rule" id="MF_01334"/>
    </source>
</evidence>
<comment type="function">
    <text evidence="5">This is one of the proteins that binds to the 5S RNA in the ribosome where it forms part of the central protuberance.</text>
</comment>
<dbReference type="GO" id="GO:0006412">
    <property type="term" value="P:translation"/>
    <property type="evidence" value="ECO:0007669"/>
    <property type="project" value="UniProtKB-UniRule"/>
</dbReference>
<dbReference type="GO" id="GO:0008097">
    <property type="term" value="F:5S rRNA binding"/>
    <property type="evidence" value="ECO:0007669"/>
    <property type="project" value="InterPro"/>
</dbReference>
<dbReference type="Pfam" id="PF14693">
    <property type="entry name" value="Ribosomal_TL5_C"/>
    <property type="match status" value="1"/>
</dbReference>
<gene>
    <name evidence="5" type="primary">rplY</name>
    <name evidence="5" type="synonym">ctc</name>
    <name evidence="9" type="ORF">COT54_00325</name>
</gene>
<dbReference type="SUPFAM" id="SSF50715">
    <property type="entry name" value="Ribosomal protein L25-like"/>
    <property type="match status" value="1"/>
</dbReference>
<sequence>MMLIVESPSSFPNNRVIITNMTTFELISAPRTLFGRKTKQLRAKGIVPANIFGKKIKSLAIELESGKLLDTMRLAGETGLIHLKIKGDDKTHPVLVSGYAQDPVTGSMLHVDFHEVDLTQKTTATVPLKVVGESEAVKGGMVLAIMKNELEVEALPTDLPDVIEVDISGLTEVGMTIHAKDLKFDRSKVTVEIADEEPIATIQEPAKEEVVVPPEPVDLSAETSAKAEGEETKPAEGEVKPEEPKPEAK</sequence>
<dbReference type="PANTHER" id="PTHR33284:SF1">
    <property type="entry name" value="RIBOSOMAL PROTEIN L25_GLN-TRNA SYNTHETASE, ANTI-CODON-BINDING DOMAIN-CONTAINING PROTEIN"/>
    <property type="match status" value="1"/>
</dbReference>
<evidence type="ECO:0000256" key="3">
    <source>
        <dbReference type="ARBA" id="ARBA00022980"/>
    </source>
</evidence>
<keyword evidence="1 5" id="KW-0699">rRNA-binding</keyword>
<dbReference type="InterPro" id="IPR011035">
    <property type="entry name" value="Ribosomal_bL25/Gln-tRNA_synth"/>
</dbReference>
<evidence type="ECO:0000313" key="9">
    <source>
        <dbReference type="EMBL" id="PIS18244.1"/>
    </source>
</evidence>
<keyword evidence="3 5" id="KW-0689">Ribosomal protein</keyword>
<evidence type="ECO:0000256" key="1">
    <source>
        <dbReference type="ARBA" id="ARBA00022730"/>
    </source>
</evidence>
<feature type="domain" description="Large ribosomal subunit protein bL25 beta" evidence="8">
    <location>
        <begin position="122"/>
        <end position="205"/>
    </location>
</feature>
<comment type="subunit">
    <text evidence="5">Part of the 50S ribosomal subunit; part of the 5S rRNA/L5/L18/L25 subcomplex. Contacts the 5S rRNA. Binds to the 5S rRNA independently of L5 and L18.</text>
</comment>
<evidence type="ECO:0000259" key="7">
    <source>
        <dbReference type="Pfam" id="PF01386"/>
    </source>
</evidence>
<dbReference type="Gene3D" id="2.170.120.20">
    <property type="entry name" value="Ribosomal protein L25, beta domain"/>
    <property type="match status" value="1"/>
</dbReference>
<dbReference type="Gene3D" id="2.40.240.10">
    <property type="entry name" value="Ribosomal Protein L25, Chain P"/>
    <property type="match status" value="1"/>
</dbReference>
<dbReference type="InterPro" id="IPR001021">
    <property type="entry name" value="Ribosomal_bL25_long"/>
</dbReference>
<comment type="caution">
    <text evidence="9">The sequence shown here is derived from an EMBL/GenBank/DDBJ whole genome shotgun (WGS) entry which is preliminary data.</text>
</comment>
<feature type="region of interest" description="Disordered" evidence="6">
    <location>
        <begin position="204"/>
        <end position="249"/>
    </location>
</feature>
<keyword evidence="2 5" id="KW-0694">RNA-binding</keyword>
<dbReference type="InterPro" id="IPR020056">
    <property type="entry name" value="Rbsml_bL25/Gln-tRNA_synth_N"/>
</dbReference>
<dbReference type="AlphaFoldDB" id="A0A2H0X019"/>
<dbReference type="NCBIfam" id="TIGR00731">
    <property type="entry name" value="bL25_bact_ctc"/>
    <property type="match status" value="1"/>
</dbReference>
<dbReference type="InterPro" id="IPR020057">
    <property type="entry name" value="Ribosomal_bL25_b-dom"/>
</dbReference>
<dbReference type="GO" id="GO:0003735">
    <property type="term" value="F:structural constituent of ribosome"/>
    <property type="evidence" value="ECO:0007669"/>
    <property type="project" value="InterPro"/>
</dbReference>
<evidence type="ECO:0000256" key="6">
    <source>
        <dbReference type="SAM" id="MobiDB-lite"/>
    </source>
</evidence>
<dbReference type="Pfam" id="PF01386">
    <property type="entry name" value="Ribosomal_L25p"/>
    <property type="match status" value="1"/>
</dbReference>
<dbReference type="Proteomes" id="UP000229574">
    <property type="component" value="Unassembled WGS sequence"/>
</dbReference>
<dbReference type="InterPro" id="IPR029751">
    <property type="entry name" value="Ribosomal_L25_dom"/>
</dbReference>
<proteinExistence type="inferred from homology"/>
<evidence type="ECO:0000256" key="4">
    <source>
        <dbReference type="ARBA" id="ARBA00023274"/>
    </source>
</evidence>
<reference evidence="10" key="1">
    <citation type="submission" date="2017-09" db="EMBL/GenBank/DDBJ databases">
        <title>Depth-based differentiation of microbial function through sediment-hosted aquifers and enrichment of novel symbionts in the deep terrestrial subsurface.</title>
        <authorList>
            <person name="Probst A.J."/>
            <person name="Ladd B."/>
            <person name="Jarett J.K."/>
            <person name="Geller-Mcgrath D.E."/>
            <person name="Sieber C.M.K."/>
            <person name="Emerson J.B."/>
            <person name="Anantharaman K."/>
            <person name="Thomas B.C."/>
            <person name="Malmstrom R."/>
            <person name="Stieglmeier M."/>
            <person name="Klingl A."/>
            <person name="Woyke T."/>
            <person name="Ryan C.M."/>
            <person name="Banfield J.F."/>
        </authorList>
    </citation>
    <scope>NUCLEOTIDE SEQUENCE [LARGE SCALE GENOMIC DNA]</scope>
</reference>
<comment type="similarity">
    <text evidence="5">Belongs to the bacterial ribosomal protein bL25 family. CTC subfamily.</text>
</comment>
<evidence type="ECO:0000256" key="2">
    <source>
        <dbReference type="ARBA" id="ARBA00022884"/>
    </source>
</evidence>
<keyword evidence="4 5" id="KW-0687">Ribonucleoprotein</keyword>
<dbReference type="HAMAP" id="MF_01334">
    <property type="entry name" value="Ribosomal_bL25_CTC"/>
    <property type="match status" value="1"/>
</dbReference>
<accession>A0A2H0X019</accession>
<dbReference type="EMBL" id="PEYY01000013">
    <property type="protein sequence ID" value="PIS18244.1"/>
    <property type="molecule type" value="Genomic_DNA"/>
</dbReference>
<dbReference type="GO" id="GO:0022625">
    <property type="term" value="C:cytosolic large ribosomal subunit"/>
    <property type="evidence" value="ECO:0007669"/>
    <property type="project" value="TreeGrafter"/>
</dbReference>
<dbReference type="PANTHER" id="PTHR33284">
    <property type="entry name" value="RIBOSOMAL PROTEIN L25/GLN-TRNA SYNTHETASE, ANTI-CODON-BINDING DOMAIN-CONTAINING PROTEIN"/>
    <property type="match status" value="1"/>
</dbReference>
<protein>
    <recommendedName>
        <fullName evidence="5">Large ribosomal subunit protein bL25</fullName>
    </recommendedName>
    <alternativeName>
        <fullName evidence="5">General stress protein CTC</fullName>
    </alternativeName>
</protein>
<evidence type="ECO:0000313" key="10">
    <source>
        <dbReference type="Proteomes" id="UP000229574"/>
    </source>
</evidence>
<name>A0A2H0X019_9BACT</name>
<dbReference type="InterPro" id="IPR037121">
    <property type="entry name" value="Ribosomal_bL25_C"/>
</dbReference>
<dbReference type="InterPro" id="IPR020930">
    <property type="entry name" value="Ribosomal_uL5_bac-type"/>
</dbReference>